<dbReference type="STRING" id="331113.SNE_A18230"/>
<dbReference type="HOGENOM" id="CLU_1407909_0_0_0"/>
<accession>F8L362</accession>
<organism evidence="1 2">
    <name type="scientific">Simkania negevensis (strain ATCC VR-1471 / DSM 27360 / Z)</name>
    <dbReference type="NCBI Taxonomy" id="331113"/>
    <lineage>
        <taxon>Bacteria</taxon>
        <taxon>Pseudomonadati</taxon>
        <taxon>Chlamydiota</taxon>
        <taxon>Chlamydiia</taxon>
        <taxon>Parachlamydiales</taxon>
        <taxon>Simkaniaceae</taxon>
        <taxon>Simkania</taxon>
    </lineage>
</organism>
<sequence length="193" mass="21994">MGRKIFMQCKMHLREISRTPGLKLKNCFFQTAESSIFLSMESKKANTTFRKKVYSKLDSSPLSGSIPPPSSFAASAAPKKIIPTSATKGLREDCKKTFLPLLIDVFELRQMIENYKSQAESPLPIGKVTQSPHEILESLEQLRCDIEETMRWCEGVLLQISKGFEEASEAFEMIEEKDSEQGLLKKLLKKWKR</sequence>
<name>F8L362_SIMNZ</name>
<dbReference type="Proteomes" id="UP000000496">
    <property type="component" value="Chromosome gsn.131"/>
</dbReference>
<dbReference type="EMBL" id="FR872582">
    <property type="protein sequence ID" value="CCB89700.1"/>
    <property type="molecule type" value="Genomic_DNA"/>
</dbReference>
<dbReference type="AlphaFoldDB" id="F8L362"/>
<keyword evidence="2" id="KW-1185">Reference proteome</keyword>
<evidence type="ECO:0000313" key="2">
    <source>
        <dbReference type="Proteomes" id="UP000000496"/>
    </source>
</evidence>
<proteinExistence type="predicted"/>
<dbReference type="KEGG" id="sng:SNE_A18230"/>
<gene>
    <name evidence="1" type="ordered locus">SNE_A18230</name>
</gene>
<protein>
    <submittedName>
        <fullName evidence="1">Uncharacterized protein</fullName>
    </submittedName>
</protein>
<reference evidence="1 2" key="2">
    <citation type="journal article" date="2011" name="Mol. Biol. Evol.">
        <title>Unity in variety--the pan-genome of the Chlamydiae.</title>
        <authorList>
            <person name="Collingro A."/>
            <person name="Tischler P."/>
            <person name="Weinmaier T."/>
            <person name="Penz T."/>
            <person name="Heinz E."/>
            <person name="Brunham R.C."/>
            <person name="Read T.D."/>
            <person name="Bavoil P.M."/>
            <person name="Sachse K."/>
            <person name="Kahane S."/>
            <person name="Friedman M.G."/>
            <person name="Rattei T."/>
            <person name="Myers G.S."/>
            <person name="Horn M."/>
        </authorList>
    </citation>
    <scope>NUCLEOTIDE SEQUENCE [LARGE SCALE GENOMIC DNA]</scope>
    <source>
        <strain evidence="2">ATCC VR-1471 / Z</strain>
    </source>
</reference>
<evidence type="ECO:0000313" key="1">
    <source>
        <dbReference type="EMBL" id="CCB89700.1"/>
    </source>
</evidence>
<reference key="1">
    <citation type="journal article" date="2011" name="Mol. Biol. Evol.">
        <title>Unity in variety -- the pan-genome of the Chlamydiae.</title>
        <authorList>
            <person name="Collingro A."/>
            <person name="Tischler P."/>
            <person name="Weinmaier T."/>
            <person name="Penz T."/>
            <person name="Heinz E."/>
            <person name="Brunham R.C."/>
            <person name="Read T.D."/>
            <person name="Bavoil P.M."/>
            <person name="Sachse K."/>
            <person name="Kahane S."/>
            <person name="Friedman M.G."/>
            <person name="Rattei T."/>
            <person name="Myers G.S.A."/>
            <person name="Horn M."/>
        </authorList>
    </citation>
    <scope>NUCLEOTIDE SEQUENCE</scope>
    <source>
        <strain>Z</strain>
    </source>
</reference>